<dbReference type="Proteomes" id="UP000295292">
    <property type="component" value="Unassembled WGS sequence"/>
</dbReference>
<keyword evidence="5" id="KW-1185">Reference proteome</keyword>
<keyword evidence="1" id="KW-0677">Repeat</keyword>
<dbReference type="InterPro" id="IPR051165">
    <property type="entry name" value="Multifunctional_ANK_Repeat"/>
</dbReference>
<feature type="repeat" description="ANK" evidence="3">
    <location>
        <begin position="128"/>
        <end position="160"/>
    </location>
</feature>
<dbReference type="PANTHER" id="PTHR24123">
    <property type="entry name" value="ANKYRIN REPEAT-CONTAINING"/>
    <property type="match status" value="1"/>
</dbReference>
<dbReference type="RefSeq" id="WP_133586426.1">
    <property type="nucleotide sequence ID" value="NZ_SNYV01000018.1"/>
</dbReference>
<sequence length="216" mass="23444">MSATIIEEYIETGNHQDLELLLGQDVSLVHQKTSHDISPLLLSCYYHKPLVTQVILKFISTITIHEACATGLLQHIQMMIEHKKDVVNEISDHGFTPLGIAAHFGKEDVVRLLLLHHANPNIGSQNGYNTYPLHAALGINHDGITKMLIESGAEVNVLQYGSIAPIHLAAQHGNIDLIVLLLEQGADISLVTNTGQTASDLAADKGFTEIAGILKV</sequence>
<protein>
    <submittedName>
        <fullName evidence="4">Ankyrin repeat protein</fullName>
    </submittedName>
</protein>
<name>A0A4R6WF09_9SPHI</name>
<keyword evidence="2 3" id="KW-0040">ANK repeat</keyword>
<dbReference type="PRINTS" id="PR01415">
    <property type="entry name" value="ANKYRIN"/>
</dbReference>
<comment type="caution">
    <text evidence="4">The sequence shown here is derived from an EMBL/GenBank/DDBJ whole genome shotgun (WGS) entry which is preliminary data.</text>
</comment>
<dbReference type="Gene3D" id="1.25.40.20">
    <property type="entry name" value="Ankyrin repeat-containing domain"/>
    <property type="match status" value="1"/>
</dbReference>
<dbReference type="InterPro" id="IPR036770">
    <property type="entry name" value="Ankyrin_rpt-contain_sf"/>
</dbReference>
<organism evidence="4 5">
    <name type="scientific">Sphingobacterium yanglingense</name>
    <dbReference type="NCBI Taxonomy" id="1437280"/>
    <lineage>
        <taxon>Bacteria</taxon>
        <taxon>Pseudomonadati</taxon>
        <taxon>Bacteroidota</taxon>
        <taxon>Sphingobacteriia</taxon>
        <taxon>Sphingobacteriales</taxon>
        <taxon>Sphingobacteriaceae</taxon>
        <taxon>Sphingobacterium</taxon>
    </lineage>
</organism>
<dbReference type="SUPFAM" id="SSF48403">
    <property type="entry name" value="Ankyrin repeat"/>
    <property type="match status" value="1"/>
</dbReference>
<feature type="repeat" description="ANK" evidence="3">
    <location>
        <begin position="161"/>
        <end position="193"/>
    </location>
</feature>
<dbReference type="PROSITE" id="PS50297">
    <property type="entry name" value="ANK_REP_REGION"/>
    <property type="match status" value="3"/>
</dbReference>
<dbReference type="Pfam" id="PF12796">
    <property type="entry name" value="Ank_2"/>
    <property type="match status" value="1"/>
</dbReference>
<evidence type="ECO:0000256" key="3">
    <source>
        <dbReference type="PROSITE-ProRule" id="PRU00023"/>
    </source>
</evidence>
<accession>A0A4R6WF09</accession>
<evidence type="ECO:0000256" key="2">
    <source>
        <dbReference type="ARBA" id="ARBA00023043"/>
    </source>
</evidence>
<evidence type="ECO:0000256" key="1">
    <source>
        <dbReference type="ARBA" id="ARBA00022737"/>
    </source>
</evidence>
<dbReference type="InterPro" id="IPR002110">
    <property type="entry name" value="Ankyrin_rpt"/>
</dbReference>
<dbReference type="OrthoDB" id="5657095at2"/>
<dbReference type="SMART" id="SM00248">
    <property type="entry name" value="ANK"/>
    <property type="match status" value="4"/>
</dbReference>
<dbReference type="PROSITE" id="PS50088">
    <property type="entry name" value="ANK_REPEAT"/>
    <property type="match status" value="3"/>
</dbReference>
<dbReference type="PANTHER" id="PTHR24123:SF141">
    <property type="entry name" value="ANKYRIN 2, ISOFORM U"/>
    <property type="match status" value="1"/>
</dbReference>
<proteinExistence type="predicted"/>
<evidence type="ECO:0000313" key="4">
    <source>
        <dbReference type="EMBL" id="TDQ73850.1"/>
    </source>
</evidence>
<dbReference type="EMBL" id="SNYV01000018">
    <property type="protein sequence ID" value="TDQ73850.1"/>
    <property type="molecule type" value="Genomic_DNA"/>
</dbReference>
<gene>
    <name evidence="4" type="ORF">CLV99_4288</name>
</gene>
<reference evidence="4 5" key="1">
    <citation type="submission" date="2019-03" db="EMBL/GenBank/DDBJ databases">
        <title>Genomic Encyclopedia of Archaeal and Bacterial Type Strains, Phase II (KMG-II): from individual species to whole genera.</title>
        <authorList>
            <person name="Goeker M."/>
        </authorList>
    </citation>
    <scope>NUCLEOTIDE SEQUENCE [LARGE SCALE GENOMIC DNA]</scope>
    <source>
        <strain evidence="4 5">DSM 28353</strain>
    </source>
</reference>
<evidence type="ECO:0000313" key="5">
    <source>
        <dbReference type="Proteomes" id="UP000295292"/>
    </source>
</evidence>
<dbReference type="Pfam" id="PF00023">
    <property type="entry name" value="Ank"/>
    <property type="match status" value="1"/>
</dbReference>
<dbReference type="AlphaFoldDB" id="A0A4R6WF09"/>
<feature type="repeat" description="ANK" evidence="3">
    <location>
        <begin position="93"/>
        <end position="125"/>
    </location>
</feature>